<protein>
    <recommendedName>
        <fullName evidence="3">Haloacid dehalogenase</fullName>
    </recommendedName>
</protein>
<dbReference type="PANTHER" id="PTHR43434:SF1">
    <property type="entry name" value="PHOSPHOGLYCOLATE PHOSPHATASE"/>
    <property type="match status" value="1"/>
</dbReference>
<keyword evidence="2" id="KW-1185">Reference proteome</keyword>
<dbReference type="AlphaFoldDB" id="A0A1U7HMF4"/>
<dbReference type="Proteomes" id="UP000186868">
    <property type="component" value="Unassembled WGS sequence"/>
</dbReference>
<evidence type="ECO:0008006" key="3">
    <source>
        <dbReference type="Google" id="ProtNLM"/>
    </source>
</evidence>
<proteinExistence type="predicted"/>
<dbReference type="OrthoDB" id="9792518at2"/>
<dbReference type="InterPro" id="IPR023198">
    <property type="entry name" value="PGP-like_dom2"/>
</dbReference>
<dbReference type="Gene3D" id="3.40.50.1000">
    <property type="entry name" value="HAD superfamily/HAD-like"/>
    <property type="match status" value="1"/>
</dbReference>
<accession>A0A1U7HMF4</accession>
<organism evidence="1 2">
    <name type="scientific">Hydrococcus rivularis NIES-593</name>
    <dbReference type="NCBI Taxonomy" id="1921803"/>
    <lineage>
        <taxon>Bacteria</taxon>
        <taxon>Bacillati</taxon>
        <taxon>Cyanobacteriota</taxon>
        <taxon>Cyanophyceae</taxon>
        <taxon>Pleurocapsales</taxon>
        <taxon>Hydrococcaceae</taxon>
        <taxon>Hydrococcus</taxon>
    </lineage>
</organism>
<dbReference type="RefSeq" id="WP_073598730.1">
    <property type="nucleotide sequence ID" value="NZ_MRCB01000005.1"/>
</dbReference>
<dbReference type="GO" id="GO:0006281">
    <property type="term" value="P:DNA repair"/>
    <property type="evidence" value="ECO:0007669"/>
    <property type="project" value="TreeGrafter"/>
</dbReference>
<sequence length="233" mass="26468">MKLVVFDVDGTLININKIEEDCFIRAFAEEFGIVRINLNWAEYTHVTDSGIASQILQERLGCFPSDKELSRIKIRFFHLLKEACDRHSGLFFEIPGASKIIQELKTDPDWNIAIATGCWRDPALLKLKKADVGISGIPFVSNDDKFSREDIIKESVEKAKYLYGIKDFKKIVFVGDGIWDVKTAGKLGIPFIGIAGADEAKKLFEQGSDRVFENFNYIKNFRQILETARIPQI</sequence>
<dbReference type="SUPFAM" id="SSF56784">
    <property type="entry name" value="HAD-like"/>
    <property type="match status" value="1"/>
</dbReference>
<dbReference type="Gene3D" id="1.10.150.240">
    <property type="entry name" value="Putative phosphatase, domain 2"/>
    <property type="match status" value="1"/>
</dbReference>
<comment type="caution">
    <text evidence="1">The sequence shown here is derived from an EMBL/GenBank/DDBJ whole genome shotgun (WGS) entry which is preliminary data.</text>
</comment>
<dbReference type="STRING" id="1921803.NIES593_06060"/>
<dbReference type="InterPro" id="IPR050155">
    <property type="entry name" value="HAD-like_hydrolase_sf"/>
</dbReference>
<name>A0A1U7HMF4_9CYAN</name>
<dbReference type="Pfam" id="PF00702">
    <property type="entry name" value="Hydrolase"/>
    <property type="match status" value="1"/>
</dbReference>
<evidence type="ECO:0000313" key="1">
    <source>
        <dbReference type="EMBL" id="OKH24780.1"/>
    </source>
</evidence>
<dbReference type="InterPro" id="IPR036412">
    <property type="entry name" value="HAD-like_sf"/>
</dbReference>
<dbReference type="CDD" id="cd01427">
    <property type="entry name" value="HAD_like"/>
    <property type="match status" value="1"/>
</dbReference>
<dbReference type="SFLD" id="SFLDS00003">
    <property type="entry name" value="Haloacid_Dehalogenase"/>
    <property type="match status" value="1"/>
</dbReference>
<dbReference type="GO" id="GO:0008967">
    <property type="term" value="F:phosphoglycolate phosphatase activity"/>
    <property type="evidence" value="ECO:0007669"/>
    <property type="project" value="TreeGrafter"/>
</dbReference>
<reference evidence="1 2" key="1">
    <citation type="submission" date="2016-11" db="EMBL/GenBank/DDBJ databases">
        <title>Draft Genome Sequences of Nine Cyanobacterial Strains from Diverse Habitats.</title>
        <authorList>
            <person name="Zhu T."/>
            <person name="Hou S."/>
            <person name="Lu X."/>
            <person name="Hess W.R."/>
        </authorList>
    </citation>
    <scope>NUCLEOTIDE SEQUENCE [LARGE SCALE GENOMIC DNA]</scope>
    <source>
        <strain evidence="1 2">NIES-593</strain>
    </source>
</reference>
<evidence type="ECO:0000313" key="2">
    <source>
        <dbReference type="Proteomes" id="UP000186868"/>
    </source>
</evidence>
<dbReference type="SFLD" id="SFLDG01129">
    <property type="entry name" value="C1.5:_HAD__Beta-PGM__Phosphata"/>
    <property type="match status" value="1"/>
</dbReference>
<dbReference type="PANTHER" id="PTHR43434">
    <property type="entry name" value="PHOSPHOGLYCOLATE PHOSPHATASE"/>
    <property type="match status" value="1"/>
</dbReference>
<dbReference type="InterPro" id="IPR023214">
    <property type="entry name" value="HAD_sf"/>
</dbReference>
<dbReference type="EMBL" id="MRCB01000005">
    <property type="protein sequence ID" value="OKH24780.1"/>
    <property type="molecule type" value="Genomic_DNA"/>
</dbReference>
<gene>
    <name evidence="1" type="ORF">NIES593_06060</name>
</gene>